<feature type="compositionally biased region" description="Polar residues" evidence="1">
    <location>
        <begin position="161"/>
        <end position="170"/>
    </location>
</feature>
<feature type="region of interest" description="Disordered" evidence="1">
    <location>
        <begin position="227"/>
        <end position="275"/>
    </location>
</feature>
<feature type="region of interest" description="Disordered" evidence="1">
    <location>
        <begin position="161"/>
        <end position="210"/>
    </location>
</feature>
<comment type="caution">
    <text evidence="2">The sequence shown here is derived from an EMBL/GenBank/DDBJ whole genome shotgun (WGS) entry which is preliminary data.</text>
</comment>
<feature type="compositionally biased region" description="Basic and acidic residues" evidence="1">
    <location>
        <begin position="246"/>
        <end position="260"/>
    </location>
</feature>
<feature type="compositionally biased region" description="Basic and acidic residues" evidence="1">
    <location>
        <begin position="178"/>
        <end position="188"/>
    </location>
</feature>
<dbReference type="Proteomes" id="UP001530400">
    <property type="component" value="Unassembled WGS sequence"/>
</dbReference>
<evidence type="ECO:0000256" key="1">
    <source>
        <dbReference type="SAM" id="MobiDB-lite"/>
    </source>
</evidence>
<protein>
    <submittedName>
        <fullName evidence="2">Uncharacterized protein</fullName>
    </submittedName>
</protein>
<dbReference type="EMBL" id="JALLPJ020000340">
    <property type="protein sequence ID" value="KAL3794873.1"/>
    <property type="molecule type" value="Genomic_DNA"/>
</dbReference>
<gene>
    <name evidence="2" type="ORF">ACHAWO_007647</name>
</gene>
<dbReference type="AlphaFoldDB" id="A0ABD3Q321"/>
<feature type="compositionally biased region" description="Polar residues" evidence="1">
    <location>
        <begin position="261"/>
        <end position="275"/>
    </location>
</feature>
<evidence type="ECO:0000313" key="3">
    <source>
        <dbReference type="Proteomes" id="UP001530400"/>
    </source>
</evidence>
<keyword evidence="3" id="KW-1185">Reference proteome</keyword>
<name>A0ABD3Q321_9STRA</name>
<organism evidence="2 3">
    <name type="scientific">Cyclotella atomus</name>
    <dbReference type="NCBI Taxonomy" id="382360"/>
    <lineage>
        <taxon>Eukaryota</taxon>
        <taxon>Sar</taxon>
        <taxon>Stramenopiles</taxon>
        <taxon>Ochrophyta</taxon>
        <taxon>Bacillariophyta</taxon>
        <taxon>Coscinodiscophyceae</taxon>
        <taxon>Thalassiosirophycidae</taxon>
        <taxon>Stephanodiscales</taxon>
        <taxon>Stephanodiscaceae</taxon>
        <taxon>Cyclotella</taxon>
    </lineage>
</organism>
<proteinExistence type="predicted"/>
<evidence type="ECO:0000313" key="2">
    <source>
        <dbReference type="EMBL" id="KAL3794873.1"/>
    </source>
</evidence>
<sequence>MKYISILSAISCATAFSLSKKRSKCVERCNQLPFKVSIETRRKACLAGCGSPDVDPSINAEIRSSHSNDATCIEHCNAQEGSRRSKRACIKQCSASSEYYESTNRTHPSEVEAITSAEFDLQSDGIKSVDASSSIKFDLQDEKSKYENITSIELKSSTRLSLQENAHSVNSTSSTETSHAETELKEILETESESESQTLREESNDLSANNTGLTTTAAHLMNGTKKNELQTSDHGSFAVAPNTTEMKIKPASDTRTHAQNETRSMGTFATPTSNSYDAPSVVPAAAPHTTSNTSSQNDTLSVHLESEVNTSSVDYSKGCIDRCNGKRTLKRKREACLKRCRSSIPYDLTSALKQGYASSKIEL</sequence>
<reference evidence="2 3" key="1">
    <citation type="submission" date="2024-10" db="EMBL/GenBank/DDBJ databases">
        <title>Updated reference genomes for cyclostephanoid diatoms.</title>
        <authorList>
            <person name="Roberts W.R."/>
            <person name="Alverson A.J."/>
        </authorList>
    </citation>
    <scope>NUCLEOTIDE SEQUENCE [LARGE SCALE GENOMIC DNA]</scope>
    <source>
        <strain evidence="2 3">AJA010-31</strain>
    </source>
</reference>
<accession>A0ABD3Q321</accession>